<dbReference type="SUPFAM" id="SSF103473">
    <property type="entry name" value="MFS general substrate transporter"/>
    <property type="match status" value="1"/>
</dbReference>
<gene>
    <name evidence="8" type="ORF">EIY87_29375</name>
</gene>
<keyword evidence="4 7" id="KW-0812">Transmembrane</keyword>
<feature type="transmembrane region" description="Helical" evidence="7">
    <location>
        <begin position="108"/>
        <end position="136"/>
    </location>
</feature>
<dbReference type="PANTHER" id="PTHR23517">
    <property type="entry name" value="RESISTANCE PROTEIN MDTM, PUTATIVE-RELATED-RELATED"/>
    <property type="match status" value="1"/>
</dbReference>
<dbReference type="Pfam" id="PF07690">
    <property type="entry name" value="MFS_1"/>
    <property type="match status" value="1"/>
</dbReference>
<reference evidence="8 9" key="1">
    <citation type="submission" date="2018-12" db="EMBL/GenBank/DDBJ databases">
        <title>Amycolatopsis eburnea sp. nov. actinomycete associate with arbuscular mycorrhiza fungal spore.</title>
        <authorList>
            <person name="Lumyong S."/>
            <person name="Chaiya L."/>
        </authorList>
    </citation>
    <scope>NUCLEOTIDE SEQUENCE [LARGE SCALE GENOMIC DNA]</scope>
    <source>
        <strain evidence="8 9">GLM-1</strain>
    </source>
</reference>
<sequence length="390" mass="38760">MTTQIRPRALLRASGGPRYAAAVVVDALGTGLLRPFLLLYGVTVLGLSAPVTGIAMTAGIVVGLCCVPVVGRWLDGGARSTVVAASMLVRVAGVALLLIAPAGHTGLFAAAALFLGIGNQAWPAAHAALVATVAHGRERDAALAGGRALRNAGLGVGALLATACLAGGTTALRAMAFGTGLVYLVAAALAWSVRLRADLAATPGTAAGPAPRMRSLLAANVVYAFCLTVPEIAVPLVLVTRLHASPVWPAAVFVANTVLVVTLQVPVTGWLSRIPRRTALALAGVVLAASYLGFLAATALGAPAVAAVSVVCTLGEIAYAGSATALVTALAPAHLLGRALARFQLSTGFGLAVSPAVITALAARGPGVLWGGLTAATLLSASAVAAEKDR</sequence>
<dbReference type="Proteomes" id="UP000267081">
    <property type="component" value="Unassembled WGS sequence"/>
</dbReference>
<dbReference type="Gene3D" id="1.20.1250.20">
    <property type="entry name" value="MFS general substrate transporter like domains"/>
    <property type="match status" value="2"/>
</dbReference>
<organism evidence="8 9">
    <name type="scientific">Amycolatopsis eburnea</name>
    <dbReference type="NCBI Taxonomy" id="2267691"/>
    <lineage>
        <taxon>Bacteria</taxon>
        <taxon>Bacillati</taxon>
        <taxon>Actinomycetota</taxon>
        <taxon>Actinomycetes</taxon>
        <taxon>Pseudonocardiales</taxon>
        <taxon>Pseudonocardiaceae</taxon>
        <taxon>Amycolatopsis</taxon>
    </lineage>
</organism>
<evidence type="ECO:0000313" key="8">
    <source>
        <dbReference type="EMBL" id="RSD13798.1"/>
    </source>
</evidence>
<evidence type="ECO:0000313" key="9">
    <source>
        <dbReference type="Proteomes" id="UP000267081"/>
    </source>
</evidence>
<dbReference type="InterPro" id="IPR050171">
    <property type="entry name" value="MFS_Transporters"/>
</dbReference>
<feature type="transmembrane region" description="Helical" evidence="7">
    <location>
        <begin position="343"/>
        <end position="362"/>
    </location>
</feature>
<feature type="transmembrane region" description="Helical" evidence="7">
    <location>
        <begin position="20"/>
        <end position="41"/>
    </location>
</feature>
<dbReference type="GO" id="GO:0022857">
    <property type="term" value="F:transmembrane transporter activity"/>
    <property type="evidence" value="ECO:0007669"/>
    <property type="project" value="InterPro"/>
</dbReference>
<evidence type="ECO:0000256" key="5">
    <source>
        <dbReference type="ARBA" id="ARBA00022989"/>
    </source>
</evidence>
<accession>A0A3R9DUH7</accession>
<feature type="transmembrane region" description="Helical" evidence="7">
    <location>
        <begin position="82"/>
        <end position="102"/>
    </location>
</feature>
<dbReference type="InterPro" id="IPR011701">
    <property type="entry name" value="MFS"/>
</dbReference>
<protein>
    <submittedName>
        <fullName evidence="8">MFS transporter</fullName>
    </submittedName>
</protein>
<feature type="transmembrane region" description="Helical" evidence="7">
    <location>
        <begin position="250"/>
        <end position="272"/>
    </location>
</feature>
<evidence type="ECO:0000256" key="3">
    <source>
        <dbReference type="ARBA" id="ARBA00022475"/>
    </source>
</evidence>
<keyword evidence="5 7" id="KW-1133">Transmembrane helix</keyword>
<dbReference type="AlphaFoldDB" id="A0A3R9DUH7"/>
<keyword evidence="6 7" id="KW-0472">Membrane</keyword>
<dbReference type="RefSeq" id="WP_125313075.1">
    <property type="nucleotide sequence ID" value="NZ_RSEC01000058.1"/>
</dbReference>
<feature type="transmembrane region" description="Helical" evidence="7">
    <location>
        <begin position="368"/>
        <end position="386"/>
    </location>
</feature>
<keyword evidence="2" id="KW-0813">Transport</keyword>
<name>A0A3R9DUH7_9PSEU</name>
<proteinExistence type="predicted"/>
<evidence type="ECO:0000256" key="2">
    <source>
        <dbReference type="ARBA" id="ARBA00022448"/>
    </source>
</evidence>
<dbReference type="InterPro" id="IPR036259">
    <property type="entry name" value="MFS_trans_sf"/>
</dbReference>
<keyword evidence="3" id="KW-1003">Cell membrane</keyword>
<feature type="transmembrane region" description="Helical" evidence="7">
    <location>
        <begin position="174"/>
        <end position="195"/>
    </location>
</feature>
<feature type="transmembrane region" description="Helical" evidence="7">
    <location>
        <begin position="148"/>
        <end position="168"/>
    </location>
</feature>
<evidence type="ECO:0000256" key="1">
    <source>
        <dbReference type="ARBA" id="ARBA00004651"/>
    </source>
</evidence>
<keyword evidence="9" id="KW-1185">Reference proteome</keyword>
<dbReference type="PANTHER" id="PTHR23517:SF2">
    <property type="entry name" value="MULTIDRUG RESISTANCE PROTEIN MDTH"/>
    <property type="match status" value="1"/>
</dbReference>
<evidence type="ECO:0000256" key="7">
    <source>
        <dbReference type="SAM" id="Phobius"/>
    </source>
</evidence>
<dbReference type="EMBL" id="RSEC01000058">
    <property type="protein sequence ID" value="RSD13798.1"/>
    <property type="molecule type" value="Genomic_DNA"/>
</dbReference>
<evidence type="ECO:0000256" key="4">
    <source>
        <dbReference type="ARBA" id="ARBA00022692"/>
    </source>
</evidence>
<feature type="transmembrane region" description="Helical" evidence="7">
    <location>
        <begin position="47"/>
        <end position="70"/>
    </location>
</feature>
<feature type="transmembrane region" description="Helical" evidence="7">
    <location>
        <begin position="216"/>
        <end position="238"/>
    </location>
</feature>
<evidence type="ECO:0000256" key="6">
    <source>
        <dbReference type="ARBA" id="ARBA00023136"/>
    </source>
</evidence>
<feature type="transmembrane region" description="Helical" evidence="7">
    <location>
        <begin position="306"/>
        <end position="331"/>
    </location>
</feature>
<dbReference type="OrthoDB" id="3364748at2"/>
<feature type="transmembrane region" description="Helical" evidence="7">
    <location>
        <begin position="279"/>
        <end position="300"/>
    </location>
</feature>
<comment type="caution">
    <text evidence="8">The sequence shown here is derived from an EMBL/GenBank/DDBJ whole genome shotgun (WGS) entry which is preliminary data.</text>
</comment>
<comment type="subcellular location">
    <subcellularLocation>
        <location evidence="1">Cell membrane</location>
        <topology evidence="1">Multi-pass membrane protein</topology>
    </subcellularLocation>
</comment>
<dbReference type="GO" id="GO:0005886">
    <property type="term" value="C:plasma membrane"/>
    <property type="evidence" value="ECO:0007669"/>
    <property type="project" value="UniProtKB-SubCell"/>
</dbReference>